<keyword evidence="2" id="KW-1185">Reference proteome</keyword>
<feature type="non-terminal residue" evidence="1">
    <location>
        <position position="85"/>
    </location>
</feature>
<comment type="caution">
    <text evidence="1">The sequence shown here is derived from an EMBL/GenBank/DDBJ whole genome shotgun (WGS) entry which is preliminary data.</text>
</comment>
<organism evidence="1 2">
    <name type="scientific">Acaulospora morrowiae</name>
    <dbReference type="NCBI Taxonomy" id="94023"/>
    <lineage>
        <taxon>Eukaryota</taxon>
        <taxon>Fungi</taxon>
        <taxon>Fungi incertae sedis</taxon>
        <taxon>Mucoromycota</taxon>
        <taxon>Glomeromycotina</taxon>
        <taxon>Glomeromycetes</taxon>
        <taxon>Diversisporales</taxon>
        <taxon>Acaulosporaceae</taxon>
        <taxon>Acaulospora</taxon>
    </lineage>
</organism>
<name>A0A9N9JIK3_9GLOM</name>
<proteinExistence type="predicted"/>
<gene>
    <name evidence="1" type="ORF">AMORRO_LOCUS17451</name>
</gene>
<evidence type="ECO:0000313" key="1">
    <source>
        <dbReference type="EMBL" id="CAG8782542.1"/>
    </source>
</evidence>
<reference evidence="1" key="1">
    <citation type="submission" date="2021-06" db="EMBL/GenBank/DDBJ databases">
        <authorList>
            <person name="Kallberg Y."/>
            <person name="Tangrot J."/>
            <person name="Rosling A."/>
        </authorList>
    </citation>
    <scope>NUCLEOTIDE SEQUENCE</scope>
    <source>
        <strain evidence="1">CL551</strain>
    </source>
</reference>
<accession>A0A9N9JIK3</accession>
<dbReference type="EMBL" id="CAJVPV010053897">
    <property type="protein sequence ID" value="CAG8782542.1"/>
    <property type="molecule type" value="Genomic_DNA"/>
</dbReference>
<sequence length="85" mass="10088">LETYCNELDINQPTDIILDDNQIIQIVLDKSKEHNHSNSDQSEEFPLISIKEGKNALQMWIKYFEQQNSSEFDINDIKVFRKYSH</sequence>
<dbReference type="Proteomes" id="UP000789342">
    <property type="component" value="Unassembled WGS sequence"/>
</dbReference>
<protein>
    <submittedName>
        <fullName evidence="1">11493_t:CDS:1</fullName>
    </submittedName>
</protein>
<dbReference type="OrthoDB" id="2374581at2759"/>
<evidence type="ECO:0000313" key="2">
    <source>
        <dbReference type="Proteomes" id="UP000789342"/>
    </source>
</evidence>
<dbReference type="AlphaFoldDB" id="A0A9N9JIK3"/>
<feature type="non-terminal residue" evidence="1">
    <location>
        <position position="1"/>
    </location>
</feature>